<comment type="caution">
    <text evidence="5">The sequence shown here is derived from an EMBL/GenBank/DDBJ whole genome shotgun (WGS) entry which is preliminary data.</text>
</comment>
<dbReference type="EMBL" id="CAJNYD010002583">
    <property type="protein sequence ID" value="CAF3431643.1"/>
    <property type="molecule type" value="Genomic_DNA"/>
</dbReference>
<reference evidence="5" key="1">
    <citation type="submission" date="2021-02" db="EMBL/GenBank/DDBJ databases">
        <authorList>
            <person name="Nowell W R."/>
        </authorList>
    </citation>
    <scope>NUCLEOTIDE SEQUENCE</scope>
</reference>
<dbReference type="AlphaFoldDB" id="A0A818YUP2"/>
<accession>A0A818YUP2</accession>
<evidence type="ECO:0008006" key="7">
    <source>
        <dbReference type="Google" id="ProtNLM"/>
    </source>
</evidence>
<dbReference type="Proteomes" id="UP000663833">
    <property type="component" value="Unassembled WGS sequence"/>
</dbReference>
<protein>
    <recommendedName>
        <fullName evidence="7">WAP domain-containing protein</fullName>
    </recommendedName>
</protein>
<gene>
    <name evidence="5" type="ORF">FME351_LOCUS31110</name>
    <name evidence="3" type="ORF">KIK155_LOCUS9057</name>
    <name evidence="4" type="ORF">LUA448_LOCUS20389</name>
    <name evidence="2" type="ORF">TIS948_LOCUS2349</name>
</gene>
<organism evidence="5 6">
    <name type="scientific">Rotaria socialis</name>
    <dbReference type="NCBI Taxonomy" id="392032"/>
    <lineage>
        <taxon>Eukaryota</taxon>
        <taxon>Metazoa</taxon>
        <taxon>Spiralia</taxon>
        <taxon>Gnathifera</taxon>
        <taxon>Rotifera</taxon>
        <taxon>Eurotatoria</taxon>
        <taxon>Bdelloidea</taxon>
        <taxon>Philodinida</taxon>
        <taxon>Philodinidae</taxon>
        <taxon>Rotaria</taxon>
    </lineage>
</organism>
<dbReference type="EMBL" id="CAJNYV010001232">
    <property type="protein sequence ID" value="CAF3411297.1"/>
    <property type="molecule type" value="Genomic_DNA"/>
</dbReference>
<proteinExistence type="predicted"/>
<evidence type="ECO:0000313" key="6">
    <source>
        <dbReference type="Proteomes" id="UP000663869"/>
    </source>
</evidence>
<dbReference type="EMBL" id="CAJNYU010004460">
    <property type="protein sequence ID" value="CAF3755871.1"/>
    <property type="molecule type" value="Genomic_DNA"/>
</dbReference>
<keyword evidence="1" id="KW-0732">Signal</keyword>
<feature type="signal peptide" evidence="1">
    <location>
        <begin position="1"/>
        <end position="20"/>
    </location>
</feature>
<dbReference type="Proteomes" id="UP000663865">
    <property type="component" value="Unassembled WGS sequence"/>
</dbReference>
<dbReference type="Proteomes" id="UP000663825">
    <property type="component" value="Unassembled WGS sequence"/>
</dbReference>
<dbReference type="PROSITE" id="PS51257">
    <property type="entry name" value="PROKAR_LIPOPROTEIN"/>
    <property type="match status" value="1"/>
</dbReference>
<dbReference type="OrthoDB" id="9981362at2759"/>
<evidence type="ECO:0000313" key="3">
    <source>
        <dbReference type="EMBL" id="CAF3411297.1"/>
    </source>
</evidence>
<sequence length="97" mass="10664">MVRSIAILFFLLFSCFNVEALKSEQLQQIHAGYCPMHMMACAIYCPPASLNLLFPRQFDGCKSDSACGSDEKCCKPACGCTNKCIKAVEKPGFQNSL</sequence>
<evidence type="ECO:0000313" key="2">
    <source>
        <dbReference type="EMBL" id="CAF3019041.1"/>
    </source>
</evidence>
<dbReference type="EMBL" id="CAJNXB010000079">
    <property type="protein sequence ID" value="CAF3019041.1"/>
    <property type="molecule type" value="Genomic_DNA"/>
</dbReference>
<evidence type="ECO:0000313" key="4">
    <source>
        <dbReference type="EMBL" id="CAF3431643.1"/>
    </source>
</evidence>
<evidence type="ECO:0000313" key="5">
    <source>
        <dbReference type="EMBL" id="CAF3755871.1"/>
    </source>
</evidence>
<feature type="chain" id="PRO_5036234590" description="WAP domain-containing protein" evidence="1">
    <location>
        <begin position="21"/>
        <end position="97"/>
    </location>
</feature>
<dbReference type="Proteomes" id="UP000663869">
    <property type="component" value="Unassembled WGS sequence"/>
</dbReference>
<name>A0A818YUP2_9BILA</name>
<evidence type="ECO:0000256" key="1">
    <source>
        <dbReference type="SAM" id="SignalP"/>
    </source>
</evidence>